<dbReference type="RefSeq" id="WP_095998116.1">
    <property type="nucleotide sequence ID" value="NZ_NSLI01000003.1"/>
</dbReference>
<proteinExistence type="predicted"/>
<evidence type="ECO:0000256" key="4">
    <source>
        <dbReference type="ARBA" id="ARBA00069124"/>
    </source>
</evidence>
<dbReference type="Proteomes" id="UP000218151">
    <property type="component" value="Unassembled WGS sequence"/>
</dbReference>
<dbReference type="OrthoDB" id="9780217at2"/>
<protein>
    <recommendedName>
        <fullName evidence="4">Isoaspartyl peptidase</fullName>
    </recommendedName>
</protein>
<dbReference type="GO" id="GO:0016811">
    <property type="term" value="F:hydrolase activity, acting on carbon-nitrogen (but not peptide) bonds, in linear amides"/>
    <property type="evidence" value="ECO:0007669"/>
    <property type="project" value="UniProtKB-ARBA"/>
</dbReference>
<dbReference type="Gene3D" id="3.60.20.30">
    <property type="entry name" value="(Glycosyl)asparaginase"/>
    <property type="match status" value="1"/>
</dbReference>
<accession>A0A2A2SF89</accession>
<evidence type="ECO:0000313" key="8">
    <source>
        <dbReference type="Proteomes" id="UP000218151"/>
    </source>
</evidence>
<name>A0A2A2SF89_9SPHN</name>
<keyword evidence="1" id="KW-0645">Protease</keyword>
<dbReference type="InterPro" id="IPR000246">
    <property type="entry name" value="Peptidase_T2"/>
</dbReference>
<keyword evidence="3" id="KW-0068">Autocatalytic cleavage</keyword>
<dbReference type="CDD" id="cd04512">
    <property type="entry name" value="Ntn_Asparaginase_2_like"/>
    <property type="match status" value="1"/>
</dbReference>
<dbReference type="GO" id="GO:0005737">
    <property type="term" value="C:cytoplasm"/>
    <property type="evidence" value="ECO:0007669"/>
    <property type="project" value="TreeGrafter"/>
</dbReference>
<feature type="site" description="Cleavage; by autolysis" evidence="6">
    <location>
        <begin position="151"/>
        <end position="152"/>
    </location>
</feature>
<dbReference type="AlphaFoldDB" id="A0A2A2SF89"/>
<dbReference type="FunFam" id="3.60.20.30:FF:000001">
    <property type="entry name" value="Isoaspartyl peptidase/L-asparaginase"/>
    <property type="match status" value="1"/>
</dbReference>
<evidence type="ECO:0000256" key="6">
    <source>
        <dbReference type="PIRSR" id="PIRSR600246-3"/>
    </source>
</evidence>
<organism evidence="7 8">
    <name type="scientific">Sphingomonas lenta</name>
    <dbReference type="NCBI Taxonomy" id="1141887"/>
    <lineage>
        <taxon>Bacteria</taxon>
        <taxon>Pseudomonadati</taxon>
        <taxon>Pseudomonadota</taxon>
        <taxon>Alphaproteobacteria</taxon>
        <taxon>Sphingomonadales</taxon>
        <taxon>Sphingomonadaceae</taxon>
        <taxon>Sphingomonas</taxon>
    </lineage>
</organism>
<dbReference type="PANTHER" id="PTHR10188:SF6">
    <property type="entry name" value="N(4)-(BETA-N-ACETYLGLUCOSAMINYL)-L-ASPARAGINASE"/>
    <property type="match status" value="1"/>
</dbReference>
<evidence type="ECO:0000256" key="5">
    <source>
        <dbReference type="PIRSR" id="PIRSR600246-1"/>
    </source>
</evidence>
<keyword evidence="2" id="KW-0378">Hydrolase</keyword>
<dbReference type="Pfam" id="PF01112">
    <property type="entry name" value="Asparaginase_2"/>
    <property type="match status" value="2"/>
</dbReference>
<evidence type="ECO:0000313" key="7">
    <source>
        <dbReference type="EMBL" id="PAX07873.1"/>
    </source>
</evidence>
<dbReference type="GO" id="GO:0006508">
    <property type="term" value="P:proteolysis"/>
    <property type="evidence" value="ECO:0007669"/>
    <property type="project" value="UniProtKB-KW"/>
</dbReference>
<dbReference type="PANTHER" id="PTHR10188">
    <property type="entry name" value="L-ASPARAGINASE"/>
    <property type="match status" value="1"/>
</dbReference>
<feature type="active site" description="Nucleophile" evidence="5">
    <location>
        <position position="152"/>
    </location>
</feature>
<sequence length="292" mass="29735">MPDARWLLVVHGGAKTIEPKKEEANRRGCLAAANAGATVLRYGGGAVQAVEAAIRSLEDDPTFNAGRGSSPQASGAIEMDASIMDGRDLSIGGVAGVKRLKHPIEAARVVLGKPPVLMVADGAERFAADHGVALIDLAELDPAETPNPERDTVGCVAIDMHGHLAAGTSTGGLEGMPEGRVGDTALPGAGLYADDAVGAVALSGDGEAIVRVMLAARITQAMENGSGPQAAAEAVLQQLARVNGEAGAIVLDRQGRIGAAHNSDHFALAVAGSDMEPRAALRARELADLLDE</sequence>
<evidence type="ECO:0000256" key="3">
    <source>
        <dbReference type="ARBA" id="ARBA00022813"/>
    </source>
</evidence>
<reference evidence="8" key="1">
    <citation type="submission" date="2017-09" db="EMBL/GenBank/DDBJ databases">
        <authorList>
            <person name="Feng G."/>
            <person name="Zhu H."/>
        </authorList>
    </citation>
    <scope>NUCLEOTIDE SEQUENCE [LARGE SCALE GENOMIC DNA]</scope>
    <source>
        <strain evidence="8">1PNM-20</strain>
    </source>
</reference>
<dbReference type="GO" id="GO:0008233">
    <property type="term" value="F:peptidase activity"/>
    <property type="evidence" value="ECO:0007669"/>
    <property type="project" value="UniProtKB-KW"/>
</dbReference>
<dbReference type="SUPFAM" id="SSF56235">
    <property type="entry name" value="N-terminal nucleophile aminohydrolases (Ntn hydrolases)"/>
    <property type="match status" value="1"/>
</dbReference>
<comment type="caution">
    <text evidence="7">The sequence shown here is derived from an EMBL/GenBank/DDBJ whole genome shotgun (WGS) entry which is preliminary data.</text>
</comment>
<gene>
    <name evidence="7" type="ORF">CKY28_09675</name>
</gene>
<keyword evidence="8" id="KW-1185">Reference proteome</keyword>
<evidence type="ECO:0000256" key="2">
    <source>
        <dbReference type="ARBA" id="ARBA00022801"/>
    </source>
</evidence>
<dbReference type="EMBL" id="NSLI01000003">
    <property type="protein sequence ID" value="PAX07873.1"/>
    <property type="molecule type" value="Genomic_DNA"/>
</dbReference>
<evidence type="ECO:0000256" key="1">
    <source>
        <dbReference type="ARBA" id="ARBA00022670"/>
    </source>
</evidence>
<dbReference type="InterPro" id="IPR029055">
    <property type="entry name" value="Ntn_hydrolases_N"/>
</dbReference>